<protein>
    <recommendedName>
        <fullName evidence="6">THAP-type domain-containing protein</fullName>
    </recommendedName>
</protein>
<organism evidence="7 8">
    <name type="scientific">Acyrthosiphon pisum</name>
    <name type="common">Pea aphid</name>
    <dbReference type="NCBI Taxonomy" id="7029"/>
    <lineage>
        <taxon>Eukaryota</taxon>
        <taxon>Metazoa</taxon>
        <taxon>Ecdysozoa</taxon>
        <taxon>Arthropoda</taxon>
        <taxon>Hexapoda</taxon>
        <taxon>Insecta</taxon>
        <taxon>Pterygota</taxon>
        <taxon>Neoptera</taxon>
        <taxon>Paraneoptera</taxon>
        <taxon>Hemiptera</taxon>
        <taxon>Sternorrhyncha</taxon>
        <taxon>Aphidomorpha</taxon>
        <taxon>Aphidoidea</taxon>
        <taxon>Aphididae</taxon>
        <taxon>Macrosiphini</taxon>
        <taxon>Acyrthosiphon</taxon>
    </lineage>
</organism>
<evidence type="ECO:0000256" key="1">
    <source>
        <dbReference type="ARBA" id="ARBA00022723"/>
    </source>
</evidence>
<reference evidence="8" key="1">
    <citation type="submission" date="2010-06" db="EMBL/GenBank/DDBJ databases">
        <authorList>
            <person name="Jiang H."/>
            <person name="Abraham K."/>
            <person name="Ali S."/>
            <person name="Alsbrooks S.L."/>
            <person name="Anim B.N."/>
            <person name="Anosike U.S."/>
            <person name="Attaway T."/>
            <person name="Bandaranaike D.P."/>
            <person name="Battles P.K."/>
            <person name="Bell S.N."/>
            <person name="Bell A.V."/>
            <person name="Beltran B."/>
            <person name="Bickham C."/>
            <person name="Bustamante Y."/>
            <person name="Caleb T."/>
            <person name="Canada A."/>
            <person name="Cardenas V."/>
            <person name="Carter K."/>
            <person name="Chacko J."/>
            <person name="Chandrabose M.N."/>
            <person name="Chavez D."/>
            <person name="Chavez A."/>
            <person name="Chen L."/>
            <person name="Chu H.-S."/>
            <person name="Claassen K.J."/>
            <person name="Cockrell R."/>
            <person name="Collins M."/>
            <person name="Cooper J.A."/>
            <person name="Cree A."/>
            <person name="Curry S.M."/>
            <person name="Da Y."/>
            <person name="Dao M.D."/>
            <person name="Das B."/>
            <person name="Davila M.-L."/>
            <person name="Davy-Carroll L."/>
            <person name="Denson S."/>
            <person name="Dinh H."/>
            <person name="Ebong V.E."/>
            <person name="Edwards J.R."/>
            <person name="Egan A."/>
            <person name="El-Daye J."/>
            <person name="Escobedo L."/>
            <person name="Fernandez S."/>
            <person name="Fernando P.R."/>
            <person name="Flagg N."/>
            <person name="Forbes L.D."/>
            <person name="Fowler R.G."/>
            <person name="Fu Q."/>
            <person name="Gabisi R.A."/>
            <person name="Ganer J."/>
            <person name="Garbino Pronczuk A."/>
            <person name="Garcia R.M."/>
            <person name="Garner T."/>
            <person name="Garrett T.E."/>
            <person name="Gonzalez D.A."/>
            <person name="Hamid H."/>
            <person name="Hawkins E.S."/>
            <person name="Hirani K."/>
            <person name="Hogues M.E."/>
            <person name="Hollins B."/>
            <person name="Hsiao C.-H."/>
            <person name="Jabil R."/>
            <person name="James M.L."/>
            <person name="Jhangiani S.N."/>
            <person name="Johnson B."/>
            <person name="Johnson Q."/>
            <person name="Joshi V."/>
            <person name="Kalu J.B."/>
            <person name="Kam C."/>
            <person name="Kashfia A."/>
            <person name="Keebler J."/>
            <person name="Kisamo H."/>
            <person name="Kovar C.L."/>
            <person name="Lago L.A."/>
            <person name="Lai C.-Y."/>
            <person name="Laidlaw J."/>
            <person name="Lara F."/>
            <person name="Le T.-K."/>
            <person name="Lee S.L."/>
            <person name="Legall F.H."/>
            <person name="Lemon S.J."/>
            <person name="Lewis L.R."/>
            <person name="Li B."/>
            <person name="Liu Y."/>
            <person name="Liu Y.-S."/>
            <person name="Lopez J."/>
            <person name="Lozado R.J."/>
            <person name="Lu J."/>
            <person name="Madu R.C."/>
            <person name="Maheshwari M."/>
            <person name="Maheshwari R."/>
            <person name="Malloy K."/>
            <person name="Martinez E."/>
            <person name="Mathew T."/>
            <person name="Mercado I.C."/>
            <person name="Mercado C."/>
            <person name="Meyer B."/>
            <person name="Montgomery K."/>
            <person name="Morgan M.B."/>
            <person name="Munidasa M."/>
            <person name="Nazareth L.V."/>
            <person name="Nelson J."/>
            <person name="Ng B.M."/>
            <person name="Nguyen N.B."/>
            <person name="Nguyen P.Q."/>
            <person name="Nguyen T."/>
            <person name="Obregon M."/>
            <person name="Okwuonu G.O."/>
            <person name="Onwere C.G."/>
            <person name="Orozco G."/>
            <person name="Parra A."/>
            <person name="Patel S."/>
            <person name="Patil S."/>
            <person name="Perez A."/>
            <person name="Perez Y."/>
            <person name="Pham C."/>
            <person name="Primus E.L."/>
            <person name="Pu L.-L."/>
            <person name="Puazo M."/>
            <person name="Qin X."/>
            <person name="Quiroz J.B."/>
            <person name="Reese J."/>
            <person name="Richards S."/>
            <person name="Rives C.M."/>
            <person name="Robberts R."/>
            <person name="Ruiz S.J."/>
            <person name="Ruiz M.J."/>
            <person name="Santibanez J."/>
            <person name="Schneider B.W."/>
            <person name="Sisson I."/>
            <person name="Smith M."/>
            <person name="Sodergren E."/>
            <person name="Song X.-Z."/>
            <person name="Song B.B."/>
            <person name="Summersgill H."/>
            <person name="Thelus R."/>
            <person name="Thornton R.D."/>
            <person name="Trejos Z.Y."/>
            <person name="Usmani K."/>
            <person name="Vattathil S."/>
            <person name="Villasana D."/>
            <person name="Walker D.L."/>
            <person name="Wang S."/>
            <person name="Wang K."/>
            <person name="White C.S."/>
            <person name="Williams A.C."/>
            <person name="Williamson J."/>
            <person name="Wilson K."/>
            <person name="Woghiren I.O."/>
            <person name="Woodworth J.R."/>
            <person name="Worley K.C."/>
            <person name="Wright R.A."/>
            <person name="Wu W."/>
            <person name="Young L."/>
            <person name="Zhang L."/>
            <person name="Zhang J."/>
            <person name="Zhu Y."/>
            <person name="Muzny D.M."/>
            <person name="Weinstock G."/>
            <person name="Gibbs R.A."/>
        </authorList>
    </citation>
    <scope>NUCLEOTIDE SEQUENCE [LARGE SCALE GENOMIC DNA]</scope>
    <source>
        <strain evidence="8">LSR1</strain>
    </source>
</reference>
<dbReference type="Pfam" id="PF05485">
    <property type="entry name" value="THAP"/>
    <property type="match status" value="1"/>
</dbReference>
<reference evidence="7" key="2">
    <citation type="submission" date="2022-06" db="UniProtKB">
        <authorList>
            <consortium name="EnsemblMetazoa"/>
        </authorList>
    </citation>
    <scope>IDENTIFICATION</scope>
</reference>
<dbReference type="GO" id="GO:0008270">
    <property type="term" value="F:zinc ion binding"/>
    <property type="evidence" value="ECO:0007669"/>
    <property type="project" value="UniProtKB-KW"/>
</dbReference>
<accession>A0A8R2JLE1</accession>
<keyword evidence="3" id="KW-0862">Zinc</keyword>
<dbReference type="InterPro" id="IPR006612">
    <property type="entry name" value="THAP_Znf"/>
</dbReference>
<evidence type="ECO:0000256" key="4">
    <source>
        <dbReference type="ARBA" id="ARBA00023125"/>
    </source>
</evidence>
<keyword evidence="2 5" id="KW-0863">Zinc-finger</keyword>
<dbReference type="AlphaFoldDB" id="A0A8R2JLE1"/>
<keyword evidence="4 5" id="KW-0238">DNA-binding</keyword>
<evidence type="ECO:0000313" key="8">
    <source>
        <dbReference type="Proteomes" id="UP000007819"/>
    </source>
</evidence>
<dbReference type="SMART" id="SM00980">
    <property type="entry name" value="THAP"/>
    <property type="match status" value="1"/>
</dbReference>
<proteinExistence type="predicted"/>
<evidence type="ECO:0000256" key="5">
    <source>
        <dbReference type="PROSITE-ProRule" id="PRU00309"/>
    </source>
</evidence>
<dbReference type="PROSITE" id="PS50950">
    <property type="entry name" value="ZF_THAP"/>
    <property type="match status" value="1"/>
</dbReference>
<dbReference type="GeneID" id="115033226"/>
<dbReference type="OrthoDB" id="7683421at2759"/>
<keyword evidence="1" id="KW-0479">Metal-binding</keyword>
<dbReference type="SUPFAM" id="SSF57716">
    <property type="entry name" value="Glucocorticoid receptor-like (DNA-binding domain)"/>
    <property type="match status" value="1"/>
</dbReference>
<dbReference type="SMART" id="SM00692">
    <property type="entry name" value="DM3"/>
    <property type="match status" value="1"/>
</dbReference>
<dbReference type="Proteomes" id="UP000007819">
    <property type="component" value="Chromosome X"/>
</dbReference>
<dbReference type="GO" id="GO:0003677">
    <property type="term" value="F:DNA binding"/>
    <property type="evidence" value="ECO:0007669"/>
    <property type="project" value="UniProtKB-UniRule"/>
</dbReference>
<feature type="domain" description="THAP-type" evidence="6">
    <location>
        <begin position="1"/>
        <end position="84"/>
    </location>
</feature>
<evidence type="ECO:0000256" key="2">
    <source>
        <dbReference type="ARBA" id="ARBA00022771"/>
    </source>
</evidence>
<sequence length="343" mass="39288">MPSKQCVVVGCDTSYGDTITLRHRFPKDELTFNAWVERSGNNKLLNVPMNDVYKRFIMCDKHFAPSCKSPGFKKLITKSIPTLNLPDYNNLEDVADNNMSIEVVTEDFCEGTNCEMPTESVNRTSSSDIDIELNTDYTYEDEAEMSIEIITNDFDEGTIPQMAIDSGINTAGPTRCLLPKRLFEGTLKDINFHRKADLTPRKSLLYNVTKRYKQRNLVLSQRYASAKKRILKAEKYINSNSKQLNRLNSFTLNFIESQMRSNHKNLEVGVSLLTTKCLRCHYIGKQSGKAYRMLSKVFALPSRKCIMDMLKKIPFQTGINQRIFENLKNAVKKLEISWTVIAQ</sequence>
<evidence type="ECO:0000313" key="7">
    <source>
        <dbReference type="EnsemblMetazoa" id="XP_029341286.1"/>
    </source>
</evidence>
<evidence type="ECO:0000256" key="3">
    <source>
        <dbReference type="ARBA" id="ARBA00022833"/>
    </source>
</evidence>
<evidence type="ECO:0000259" key="6">
    <source>
        <dbReference type="PROSITE" id="PS50950"/>
    </source>
</evidence>
<name>A0A8R2JLE1_ACYPI</name>
<dbReference type="EnsemblMetazoa" id="XM_029485426.1">
    <property type="protein sequence ID" value="XP_029341286.1"/>
    <property type="gene ID" value="LOC115033226"/>
</dbReference>
<keyword evidence="8" id="KW-1185">Reference proteome</keyword>
<dbReference type="RefSeq" id="XP_029341286.1">
    <property type="nucleotide sequence ID" value="XM_029485426.1"/>
</dbReference>
<dbReference type="KEGG" id="api:115033226"/>